<dbReference type="PANTHER" id="PTHR43406">
    <property type="entry name" value="TRYPTOPHAN SYNTHASE, ALPHA CHAIN"/>
    <property type="match status" value="1"/>
</dbReference>
<evidence type="ECO:0000256" key="3">
    <source>
        <dbReference type="ARBA" id="ARBA00011270"/>
    </source>
</evidence>
<evidence type="ECO:0000256" key="6">
    <source>
        <dbReference type="ARBA" id="ARBA00023141"/>
    </source>
</evidence>
<evidence type="ECO:0000256" key="5">
    <source>
        <dbReference type="ARBA" id="ARBA00022822"/>
    </source>
</evidence>
<evidence type="ECO:0000256" key="4">
    <source>
        <dbReference type="ARBA" id="ARBA00022605"/>
    </source>
</evidence>
<proteinExistence type="inferred from homology"/>
<comment type="pathway">
    <text evidence="2 9">Amino-acid biosynthesis; L-tryptophan biosynthesis; L-tryptophan from chorismate: step 5/5.</text>
</comment>
<protein>
    <recommendedName>
        <fullName evidence="9">Tryptophan synthase alpha chain</fullName>
        <ecNumber evidence="9">4.2.1.20</ecNumber>
    </recommendedName>
</protein>
<accession>A0A537LMF9</accession>
<dbReference type="Pfam" id="PF00290">
    <property type="entry name" value="Trp_syntA"/>
    <property type="match status" value="1"/>
</dbReference>
<feature type="region of interest" description="Disordered" evidence="11">
    <location>
        <begin position="261"/>
        <end position="290"/>
    </location>
</feature>
<dbReference type="Gene3D" id="3.20.20.70">
    <property type="entry name" value="Aldolase class I"/>
    <property type="match status" value="1"/>
</dbReference>
<evidence type="ECO:0000256" key="10">
    <source>
        <dbReference type="RuleBase" id="RU003662"/>
    </source>
</evidence>
<dbReference type="GO" id="GO:0005829">
    <property type="term" value="C:cytosol"/>
    <property type="evidence" value="ECO:0007669"/>
    <property type="project" value="TreeGrafter"/>
</dbReference>
<evidence type="ECO:0000313" key="13">
    <source>
        <dbReference type="Proteomes" id="UP000315217"/>
    </source>
</evidence>
<evidence type="ECO:0000313" key="12">
    <source>
        <dbReference type="EMBL" id="TMJ09201.1"/>
    </source>
</evidence>
<feature type="active site" description="Proton acceptor" evidence="9">
    <location>
        <position position="49"/>
    </location>
</feature>
<evidence type="ECO:0000256" key="1">
    <source>
        <dbReference type="ARBA" id="ARBA00003365"/>
    </source>
</evidence>
<dbReference type="CDD" id="cd04724">
    <property type="entry name" value="Tryptophan_synthase_alpha"/>
    <property type="match status" value="1"/>
</dbReference>
<evidence type="ECO:0000256" key="11">
    <source>
        <dbReference type="SAM" id="MobiDB-lite"/>
    </source>
</evidence>
<dbReference type="PANTHER" id="PTHR43406:SF1">
    <property type="entry name" value="TRYPTOPHAN SYNTHASE ALPHA CHAIN, CHLOROPLASTIC"/>
    <property type="match status" value="1"/>
</dbReference>
<dbReference type="AlphaFoldDB" id="A0A537LMF9"/>
<dbReference type="Proteomes" id="UP000315217">
    <property type="component" value="Unassembled WGS sequence"/>
</dbReference>
<keyword evidence="6 9" id="KW-0057">Aromatic amino acid biosynthesis</keyword>
<dbReference type="FunFam" id="3.20.20.70:FF:000037">
    <property type="entry name" value="Tryptophan synthase alpha chain"/>
    <property type="match status" value="1"/>
</dbReference>
<organism evidence="12 13">
    <name type="scientific">Candidatus Segetimicrobium genomatis</name>
    <dbReference type="NCBI Taxonomy" id="2569760"/>
    <lineage>
        <taxon>Bacteria</taxon>
        <taxon>Bacillati</taxon>
        <taxon>Candidatus Sysuimicrobiota</taxon>
        <taxon>Candidatus Sysuimicrobiia</taxon>
        <taxon>Candidatus Sysuimicrobiales</taxon>
        <taxon>Candidatus Segetimicrobiaceae</taxon>
        <taxon>Candidatus Segetimicrobium</taxon>
    </lineage>
</organism>
<dbReference type="EMBL" id="VBAI01000165">
    <property type="protein sequence ID" value="TMJ09201.1"/>
    <property type="molecule type" value="Genomic_DNA"/>
</dbReference>
<dbReference type="InterPro" id="IPR002028">
    <property type="entry name" value="Trp_synthase_suA"/>
</dbReference>
<comment type="function">
    <text evidence="1 9">The alpha subunit is responsible for the aldol cleavage of indoleglycerol phosphate to indole and glyceraldehyde 3-phosphate.</text>
</comment>
<comment type="subunit">
    <text evidence="3 9">Tetramer of two alpha and two beta chains.</text>
</comment>
<name>A0A537LMF9_9BACT</name>
<evidence type="ECO:0000256" key="7">
    <source>
        <dbReference type="ARBA" id="ARBA00023239"/>
    </source>
</evidence>
<feature type="active site" description="Proton acceptor" evidence="9">
    <location>
        <position position="60"/>
    </location>
</feature>
<dbReference type="InterPro" id="IPR011060">
    <property type="entry name" value="RibuloseP-bd_barrel"/>
</dbReference>
<keyword evidence="4 9" id="KW-0028">Amino-acid biosynthesis</keyword>
<gene>
    <name evidence="9" type="primary">trpA</name>
    <name evidence="12" type="ORF">E6G98_10265</name>
</gene>
<reference evidence="12 13" key="1">
    <citation type="journal article" date="2019" name="Nat. Microbiol.">
        <title>Mediterranean grassland soil C-N compound turnover is dependent on rainfall and depth, and is mediated by genomically divergent microorganisms.</title>
        <authorList>
            <person name="Diamond S."/>
            <person name="Andeer P.F."/>
            <person name="Li Z."/>
            <person name="Crits-Christoph A."/>
            <person name="Burstein D."/>
            <person name="Anantharaman K."/>
            <person name="Lane K.R."/>
            <person name="Thomas B.C."/>
            <person name="Pan C."/>
            <person name="Northen T.R."/>
            <person name="Banfield J.F."/>
        </authorList>
    </citation>
    <scope>NUCLEOTIDE SEQUENCE [LARGE SCALE GENOMIC DNA]</scope>
    <source>
        <strain evidence="12">NP_1</strain>
    </source>
</reference>
<evidence type="ECO:0000256" key="8">
    <source>
        <dbReference type="ARBA" id="ARBA00049047"/>
    </source>
</evidence>
<evidence type="ECO:0000256" key="9">
    <source>
        <dbReference type="HAMAP-Rule" id="MF_00131"/>
    </source>
</evidence>
<dbReference type="PROSITE" id="PS00167">
    <property type="entry name" value="TRP_SYNTHASE_ALPHA"/>
    <property type="match status" value="1"/>
</dbReference>
<dbReference type="SUPFAM" id="SSF51366">
    <property type="entry name" value="Ribulose-phoshate binding barrel"/>
    <property type="match status" value="1"/>
</dbReference>
<dbReference type="EC" id="4.2.1.20" evidence="9"/>
<comment type="caution">
    <text evidence="12">The sequence shown here is derived from an EMBL/GenBank/DDBJ whole genome shotgun (WGS) entry which is preliminary data.</text>
</comment>
<comment type="catalytic activity">
    <reaction evidence="8 9">
        <text>(1S,2R)-1-C-(indol-3-yl)glycerol 3-phosphate + L-serine = D-glyceraldehyde 3-phosphate + L-tryptophan + H2O</text>
        <dbReference type="Rhea" id="RHEA:10532"/>
        <dbReference type="ChEBI" id="CHEBI:15377"/>
        <dbReference type="ChEBI" id="CHEBI:33384"/>
        <dbReference type="ChEBI" id="CHEBI:57912"/>
        <dbReference type="ChEBI" id="CHEBI:58866"/>
        <dbReference type="ChEBI" id="CHEBI:59776"/>
        <dbReference type="EC" id="4.2.1.20"/>
    </reaction>
</comment>
<feature type="compositionally biased region" description="Basic and acidic residues" evidence="11">
    <location>
        <begin position="280"/>
        <end position="290"/>
    </location>
</feature>
<dbReference type="InterPro" id="IPR013785">
    <property type="entry name" value="Aldolase_TIM"/>
</dbReference>
<evidence type="ECO:0000256" key="2">
    <source>
        <dbReference type="ARBA" id="ARBA00004733"/>
    </source>
</evidence>
<comment type="similarity">
    <text evidence="9 10">Belongs to the TrpA family.</text>
</comment>
<dbReference type="HAMAP" id="MF_00131">
    <property type="entry name" value="Trp_synth_alpha"/>
    <property type="match status" value="1"/>
</dbReference>
<dbReference type="InterPro" id="IPR018204">
    <property type="entry name" value="Trp_synthase_alpha_AS"/>
</dbReference>
<keyword evidence="5 9" id="KW-0822">Tryptophan biosynthesis</keyword>
<sequence>MSRIAATFERLRGEHRQALVPFVVAGDPDLAVTEQAVATLIRAGADMVELGVPFSDPVADGPINQRAYQRALAGGVTLRSVLDLLGRARPAVPVVLLSYYNPIIQFGVERFCVDAALAGVDGVVIPDLPADEADELVASARPAGLDTIFLLAPTSTDARIRVTAGRSSGFIYGVSVTGVTGVRDRLPEDIPELIGRIKKWTRLPVCVGFGVSTPEQARRVAEVADGVIVGSALVSMLEQPGDQVVRLDQFVRELREAIDAVGARGSGEGPRGPNHTPLSRWERGRGEGSS</sequence>
<keyword evidence="7 9" id="KW-0456">Lyase</keyword>
<dbReference type="UniPathway" id="UPA00035">
    <property type="reaction ID" value="UER00044"/>
</dbReference>
<dbReference type="NCBIfam" id="TIGR00262">
    <property type="entry name" value="trpA"/>
    <property type="match status" value="1"/>
</dbReference>
<dbReference type="GO" id="GO:0004834">
    <property type="term" value="F:tryptophan synthase activity"/>
    <property type="evidence" value="ECO:0007669"/>
    <property type="project" value="UniProtKB-UniRule"/>
</dbReference>